<evidence type="ECO:0000259" key="3">
    <source>
        <dbReference type="Pfam" id="PF05004"/>
    </source>
</evidence>
<dbReference type="InterPro" id="IPR016024">
    <property type="entry name" value="ARM-type_fold"/>
</dbReference>
<dbReference type="InterPro" id="IPR011989">
    <property type="entry name" value="ARM-like"/>
</dbReference>
<evidence type="ECO:0000256" key="1">
    <source>
        <dbReference type="ARBA" id="ARBA00008828"/>
    </source>
</evidence>
<feature type="region of interest" description="Disordered" evidence="2">
    <location>
        <begin position="1"/>
        <end position="28"/>
    </location>
</feature>
<evidence type="ECO:0000313" key="5">
    <source>
        <dbReference type="Proteomes" id="UP001162031"/>
    </source>
</evidence>
<dbReference type="InterPro" id="IPR007701">
    <property type="entry name" value="Interferon-rel_develop_reg_N"/>
</dbReference>
<gene>
    <name evidence="4" type="ORF">HBR001_LOCUS4044</name>
</gene>
<evidence type="ECO:0000256" key="2">
    <source>
        <dbReference type="SAM" id="MobiDB-lite"/>
    </source>
</evidence>
<dbReference type="SUPFAM" id="SSF48371">
    <property type="entry name" value="ARM repeat"/>
    <property type="match status" value="1"/>
</dbReference>
<keyword evidence="5" id="KW-1185">Reference proteome</keyword>
<protein>
    <recommendedName>
        <fullName evidence="3">Interferon-related developmental regulator N-terminal domain-containing protein</fullName>
    </recommendedName>
</protein>
<feature type="compositionally biased region" description="Basic residues" evidence="2">
    <location>
        <begin position="1"/>
        <end position="11"/>
    </location>
</feature>
<dbReference type="InterPro" id="IPR039777">
    <property type="entry name" value="IFRD"/>
</dbReference>
<dbReference type="PANTHER" id="PTHR12354:SF1">
    <property type="entry name" value="INTERFERON-RELATED DEVELOPMENTAL REGULATOR 1"/>
    <property type="match status" value="1"/>
</dbReference>
<sequence length="401" mass="44722">MGKKRGGGRRMVRAEDDGDAAASVASTDIRGSTVLDDENLYDGVSKNVDDEEEIDAAVDDLNEERTTTRVAALEKLTTHLLQYMTPEDVHESLMDNVLGCLRKPSDDEAVLGSRILAVLAIIAGEDNESLFQRCKAVLKPLVKSARSAKVKVATIRALGLVCFACSVEEENTEKLLELFETFFDPNNAGGICKAALDSWGLLASSLFDEALVNDDLLERLLPKFLALLDHKDIEVRAAAGESVAFLYECAQSCGVSLPYDEEILGRFLELSKNNSKKNSKKDRKTQRSVFRDIYSTLATGETPHISFTVKSEVLEISSWRSVKQFEAMKDCLGTGFQEHVKYNNVLRAMLDLPETLDDRKVDRSDIFDKKSVARKQRSNELRGDRKKKQQLQDTFYDDGFV</sequence>
<feature type="domain" description="Interferon-related developmental regulator N-terminal" evidence="3">
    <location>
        <begin position="38"/>
        <end position="297"/>
    </location>
</feature>
<dbReference type="PANTHER" id="PTHR12354">
    <property type="entry name" value="INTERFERON-RELATED DEVELOPMENTAL REGULATOR"/>
    <property type="match status" value="1"/>
</dbReference>
<evidence type="ECO:0000313" key="4">
    <source>
        <dbReference type="EMBL" id="CAI5727254.1"/>
    </source>
</evidence>
<dbReference type="Gene3D" id="1.25.10.10">
    <property type="entry name" value="Leucine-rich Repeat Variant"/>
    <property type="match status" value="1"/>
</dbReference>
<comment type="similarity">
    <text evidence="1">Belongs to the IFRD family.</text>
</comment>
<name>A0AAV0TW67_HYABA</name>
<dbReference type="AlphaFoldDB" id="A0AAV0TW67"/>
<dbReference type="EMBL" id="CANTFL010000745">
    <property type="protein sequence ID" value="CAI5727254.1"/>
    <property type="molecule type" value="Genomic_DNA"/>
</dbReference>
<reference evidence="4" key="1">
    <citation type="submission" date="2022-12" db="EMBL/GenBank/DDBJ databases">
        <authorList>
            <person name="Webb A."/>
        </authorList>
    </citation>
    <scope>NUCLEOTIDE SEQUENCE</scope>
    <source>
        <strain evidence="4">Hp1</strain>
    </source>
</reference>
<proteinExistence type="inferred from homology"/>
<dbReference type="Proteomes" id="UP001162031">
    <property type="component" value="Unassembled WGS sequence"/>
</dbReference>
<organism evidence="4 5">
    <name type="scientific">Hyaloperonospora brassicae</name>
    <name type="common">Brassica downy mildew</name>
    <name type="synonym">Peronospora brassicae</name>
    <dbReference type="NCBI Taxonomy" id="162125"/>
    <lineage>
        <taxon>Eukaryota</taxon>
        <taxon>Sar</taxon>
        <taxon>Stramenopiles</taxon>
        <taxon>Oomycota</taxon>
        <taxon>Peronosporomycetes</taxon>
        <taxon>Peronosporales</taxon>
        <taxon>Peronosporaceae</taxon>
        <taxon>Hyaloperonospora</taxon>
    </lineage>
</organism>
<accession>A0AAV0TW67</accession>
<dbReference type="Pfam" id="PF05004">
    <property type="entry name" value="IFRD"/>
    <property type="match status" value="1"/>
</dbReference>
<comment type="caution">
    <text evidence="4">The sequence shown here is derived from an EMBL/GenBank/DDBJ whole genome shotgun (WGS) entry which is preliminary data.</text>
</comment>